<dbReference type="InterPro" id="IPR016032">
    <property type="entry name" value="Sig_transdc_resp-reg_C-effctor"/>
</dbReference>
<keyword evidence="2" id="KW-0597">Phosphoprotein</keyword>
<accession>A0A1H8QU96</accession>
<dbReference type="EMBL" id="FOEC01000002">
    <property type="protein sequence ID" value="SEO57403.1"/>
    <property type="molecule type" value="Genomic_DNA"/>
</dbReference>
<dbReference type="Gene3D" id="6.10.250.690">
    <property type="match status" value="1"/>
</dbReference>
<keyword evidence="1 3" id="KW-0238">DNA-binding</keyword>
<dbReference type="GO" id="GO:0005829">
    <property type="term" value="C:cytosol"/>
    <property type="evidence" value="ECO:0007669"/>
    <property type="project" value="TreeGrafter"/>
</dbReference>
<gene>
    <name evidence="6" type="ORF">SAMN02910314_00612</name>
</gene>
<dbReference type="InterPro" id="IPR039420">
    <property type="entry name" value="WalR-like"/>
</dbReference>
<evidence type="ECO:0000313" key="7">
    <source>
        <dbReference type="Proteomes" id="UP000182975"/>
    </source>
</evidence>
<dbReference type="GO" id="GO:0006355">
    <property type="term" value="P:regulation of DNA-templated transcription"/>
    <property type="evidence" value="ECO:0007669"/>
    <property type="project" value="InterPro"/>
</dbReference>
<proteinExistence type="predicted"/>
<dbReference type="CDD" id="cd00383">
    <property type="entry name" value="trans_reg_C"/>
    <property type="match status" value="1"/>
</dbReference>
<reference evidence="7" key="1">
    <citation type="submission" date="2016-10" db="EMBL/GenBank/DDBJ databases">
        <authorList>
            <person name="Varghese N."/>
        </authorList>
    </citation>
    <scope>NUCLEOTIDE SEQUENCE [LARGE SCALE GENOMIC DNA]</scope>
    <source>
        <strain evidence="7">DSM 21843</strain>
    </source>
</reference>
<organism evidence="6 7">
    <name type="scientific">Denitrobacterium detoxificans</name>
    <dbReference type="NCBI Taxonomy" id="79604"/>
    <lineage>
        <taxon>Bacteria</taxon>
        <taxon>Bacillati</taxon>
        <taxon>Actinomycetota</taxon>
        <taxon>Coriobacteriia</taxon>
        <taxon>Eggerthellales</taxon>
        <taxon>Eggerthellaceae</taxon>
        <taxon>Denitrobacterium</taxon>
    </lineage>
</organism>
<evidence type="ECO:0000256" key="3">
    <source>
        <dbReference type="PROSITE-ProRule" id="PRU01091"/>
    </source>
</evidence>
<dbReference type="InterPro" id="IPR011006">
    <property type="entry name" value="CheY-like_superfamily"/>
</dbReference>
<keyword evidence="7" id="KW-1185">Reference proteome</keyword>
<protein>
    <submittedName>
        <fullName evidence="6">DNA-binding response regulator, OmpR family, contains REC and winged-helix (WHTH) domain</fullName>
    </submittedName>
</protein>
<evidence type="ECO:0000256" key="2">
    <source>
        <dbReference type="PROSITE-ProRule" id="PRU00169"/>
    </source>
</evidence>
<dbReference type="PROSITE" id="PS50110">
    <property type="entry name" value="RESPONSE_REGULATORY"/>
    <property type="match status" value="1"/>
</dbReference>
<sequence>MFEFKPTGMMDAMDTQANIYIVEDDATLAEGLSNLLRLQGYNPTSCSNFANAANEALEQAPDLVVLDLKLPGTSGHAICRAIRERSSVPIVVLTSSDVEFDEVMALQLGANDYVTKPYRPAVLLARIDAILRRSNAKSNLIEHAGVTLDLTSGTVATQERSVELTRNEQRILTMLMENPGAIVTRHELLCELWESDAFVDDNTLTVNVNRVRRKLASIGVPESFLETKRGQGYAIQ</sequence>
<evidence type="ECO:0000259" key="5">
    <source>
        <dbReference type="PROSITE" id="PS51755"/>
    </source>
</evidence>
<dbReference type="Gene3D" id="3.40.50.2300">
    <property type="match status" value="1"/>
</dbReference>
<name>A0A1H8QU96_9ACTN</name>
<dbReference type="AlphaFoldDB" id="A0A1H8QU96"/>
<dbReference type="Gene3D" id="1.10.10.10">
    <property type="entry name" value="Winged helix-like DNA-binding domain superfamily/Winged helix DNA-binding domain"/>
    <property type="match status" value="1"/>
</dbReference>
<dbReference type="PANTHER" id="PTHR48111:SF43">
    <property type="entry name" value="STAGE 0 SPORULATION PROTEIN A HOMOLOG"/>
    <property type="match status" value="1"/>
</dbReference>
<dbReference type="Pfam" id="PF00072">
    <property type="entry name" value="Response_reg"/>
    <property type="match status" value="1"/>
</dbReference>
<dbReference type="Pfam" id="PF00486">
    <property type="entry name" value="Trans_reg_C"/>
    <property type="match status" value="1"/>
</dbReference>
<dbReference type="InterPro" id="IPR001789">
    <property type="entry name" value="Sig_transdc_resp-reg_receiver"/>
</dbReference>
<evidence type="ECO:0000313" key="6">
    <source>
        <dbReference type="EMBL" id="SEO57403.1"/>
    </source>
</evidence>
<dbReference type="GO" id="GO:0000976">
    <property type="term" value="F:transcription cis-regulatory region binding"/>
    <property type="evidence" value="ECO:0007669"/>
    <property type="project" value="TreeGrafter"/>
</dbReference>
<dbReference type="PANTHER" id="PTHR48111">
    <property type="entry name" value="REGULATOR OF RPOS"/>
    <property type="match status" value="1"/>
</dbReference>
<dbReference type="SMART" id="SM00862">
    <property type="entry name" value="Trans_reg_C"/>
    <property type="match status" value="1"/>
</dbReference>
<dbReference type="SUPFAM" id="SSF52172">
    <property type="entry name" value="CheY-like"/>
    <property type="match status" value="1"/>
</dbReference>
<dbReference type="RefSeq" id="WP_240480578.1">
    <property type="nucleotide sequence ID" value="NZ_CP011402.1"/>
</dbReference>
<evidence type="ECO:0000256" key="1">
    <source>
        <dbReference type="ARBA" id="ARBA00023125"/>
    </source>
</evidence>
<dbReference type="InterPro" id="IPR001867">
    <property type="entry name" value="OmpR/PhoB-type_DNA-bd"/>
</dbReference>
<evidence type="ECO:0000259" key="4">
    <source>
        <dbReference type="PROSITE" id="PS50110"/>
    </source>
</evidence>
<dbReference type="Proteomes" id="UP000182975">
    <property type="component" value="Unassembled WGS sequence"/>
</dbReference>
<dbReference type="STRING" id="79604.AAY81_08960"/>
<dbReference type="GO" id="GO:0032993">
    <property type="term" value="C:protein-DNA complex"/>
    <property type="evidence" value="ECO:0007669"/>
    <property type="project" value="TreeGrafter"/>
</dbReference>
<feature type="modified residue" description="4-aspartylphosphate" evidence="2">
    <location>
        <position position="67"/>
    </location>
</feature>
<feature type="domain" description="Response regulatory" evidence="4">
    <location>
        <begin position="18"/>
        <end position="131"/>
    </location>
</feature>
<feature type="domain" description="OmpR/PhoB-type" evidence="5">
    <location>
        <begin position="138"/>
        <end position="236"/>
    </location>
</feature>
<dbReference type="SMART" id="SM00448">
    <property type="entry name" value="REC"/>
    <property type="match status" value="1"/>
</dbReference>
<dbReference type="SUPFAM" id="SSF46894">
    <property type="entry name" value="C-terminal effector domain of the bipartite response regulators"/>
    <property type="match status" value="1"/>
</dbReference>
<feature type="DNA-binding region" description="OmpR/PhoB-type" evidence="3">
    <location>
        <begin position="138"/>
        <end position="236"/>
    </location>
</feature>
<dbReference type="InterPro" id="IPR036388">
    <property type="entry name" value="WH-like_DNA-bd_sf"/>
</dbReference>
<dbReference type="PROSITE" id="PS51755">
    <property type="entry name" value="OMPR_PHOB"/>
    <property type="match status" value="1"/>
</dbReference>
<dbReference type="GO" id="GO:0000156">
    <property type="term" value="F:phosphorelay response regulator activity"/>
    <property type="evidence" value="ECO:0007669"/>
    <property type="project" value="TreeGrafter"/>
</dbReference>